<evidence type="ECO:0000313" key="1">
    <source>
        <dbReference type="EMBL" id="KAJ1132481.1"/>
    </source>
</evidence>
<dbReference type="AlphaFoldDB" id="A0AAV7PWK5"/>
<organism evidence="1 2">
    <name type="scientific">Pleurodeles waltl</name>
    <name type="common">Iberian ribbed newt</name>
    <dbReference type="NCBI Taxonomy" id="8319"/>
    <lineage>
        <taxon>Eukaryota</taxon>
        <taxon>Metazoa</taxon>
        <taxon>Chordata</taxon>
        <taxon>Craniata</taxon>
        <taxon>Vertebrata</taxon>
        <taxon>Euteleostomi</taxon>
        <taxon>Amphibia</taxon>
        <taxon>Batrachia</taxon>
        <taxon>Caudata</taxon>
        <taxon>Salamandroidea</taxon>
        <taxon>Salamandridae</taxon>
        <taxon>Pleurodelinae</taxon>
        <taxon>Pleurodeles</taxon>
    </lineage>
</organism>
<keyword evidence="2" id="KW-1185">Reference proteome</keyword>
<comment type="caution">
    <text evidence="1">The sequence shown here is derived from an EMBL/GenBank/DDBJ whole genome shotgun (WGS) entry which is preliminary data.</text>
</comment>
<evidence type="ECO:0000313" key="2">
    <source>
        <dbReference type="Proteomes" id="UP001066276"/>
    </source>
</evidence>
<accession>A0AAV7PWK5</accession>
<gene>
    <name evidence="1" type="ORF">NDU88_010790</name>
</gene>
<reference evidence="1" key="1">
    <citation type="journal article" date="2022" name="bioRxiv">
        <title>Sequencing and chromosome-scale assembly of the giantPleurodeles waltlgenome.</title>
        <authorList>
            <person name="Brown T."/>
            <person name="Elewa A."/>
            <person name="Iarovenko S."/>
            <person name="Subramanian E."/>
            <person name="Araus A.J."/>
            <person name="Petzold A."/>
            <person name="Susuki M."/>
            <person name="Suzuki K.-i.T."/>
            <person name="Hayashi T."/>
            <person name="Toyoda A."/>
            <person name="Oliveira C."/>
            <person name="Osipova E."/>
            <person name="Leigh N.D."/>
            <person name="Simon A."/>
            <person name="Yun M.H."/>
        </authorList>
    </citation>
    <scope>NUCLEOTIDE SEQUENCE</scope>
    <source>
        <strain evidence="1">20211129_DDA</strain>
        <tissue evidence="1">Liver</tissue>
    </source>
</reference>
<name>A0AAV7PWK5_PLEWA</name>
<sequence>MRVRRVQRPGPSSPAAAHLLGALGAQGSFTDVGARRGPRVSLQCSLSPTDVCQGPVAARSSSPSSPAELQHAPRPLLLRRAGGPPGVRFQLCHPAPGQALPIRVDCPAGYRGGPFIRIARQALLEPCDYASNILAGSATPPSINNIFKDLIIFSAGLT</sequence>
<protein>
    <submittedName>
        <fullName evidence="1">Uncharacterized protein</fullName>
    </submittedName>
</protein>
<dbReference type="EMBL" id="JANPWB010000011">
    <property type="protein sequence ID" value="KAJ1132481.1"/>
    <property type="molecule type" value="Genomic_DNA"/>
</dbReference>
<proteinExistence type="predicted"/>
<dbReference type="Proteomes" id="UP001066276">
    <property type="component" value="Chromosome 7"/>
</dbReference>